<sequence length="120" mass="13904">MKKIIFTLILAMSAQLAIATGVPDQYVRAVEKISNQYSADMKFFLRSLDPKITQFSPQQQQQFCGIVKKYVDDMYQVSDQNRQYLPLSVQSMTKQNVIDKVMLSPEMQLLKKYNIQCDLL</sequence>
<reference evidence="1 2" key="1">
    <citation type="submission" date="2018-10" db="EMBL/GenBank/DDBJ databases">
        <title>The complete genome of Acinetobacter wuhouensis strain WCHAW010062.</title>
        <authorList>
            <person name="Hu Y."/>
            <person name="Long H."/>
            <person name="Feng Y."/>
            <person name="Zong Z."/>
        </authorList>
    </citation>
    <scope>NUCLEOTIDE SEQUENCE [LARGE SCALE GENOMIC DNA]</scope>
    <source>
        <strain evidence="1 2">WCHAW010062</strain>
    </source>
</reference>
<dbReference type="AlphaFoldDB" id="A0A385C505"/>
<name>A0A385C505_9GAMM</name>
<dbReference type="KEGG" id="awu:BEN71_12030"/>
<dbReference type="Proteomes" id="UP000279962">
    <property type="component" value="Chromosome"/>
</dbReference>
<dbReference type="OrthoDB" id="6711152at2"/>
<proteinExistence type="predicted"/>
<accession>A0A385C505</accession>
<organism evidence="1 2">
    <name type="scientific">Acinetobacter wuhouensis</name>
    <dbReference type="NCBI Taxonomy" id="1879050"/>
    <lineage>
        <taxon>Bacteria</taxon>
        <taxon>Pseudomonadati</taxon>
        <taxon>Pseudomonadota</taxon>
        <taxon>Gammaproteobacteria</taxon>
        <taxon>Moraxellales</taxon>
        <taxon>Moraxellaceae</taxon>
        <taxon>Acinetobacter</taxon>
    </lineage>
</organism>
<dbReference type="EMBL" id="CP033133">
    <property type="protein sequence ID" value="AYO54012.1"/>
    <property type="molecule type" value="Genomic_DNA"/>
</dbReference>
<protein>
    <submittedName>
        <fullName evidence="1">Uncharacterized protein</fullName>
    </submittedName>
</protein>
<evidence type="ECO:0000313" key="2">
    <source>
        <dbReference type="Proteomes" id="UP000279962"/>
    </source>
</evidence>
<dbReference type="STRING" id="1879050.GCA_001696605_03633"/>
<dbReference type="RefSeq" id="WP_068976168.1">
    <property type="nucleotide sequence ID" value="NZ_CP031716.1"/>
</dbReference>
<evidence type="ECO:0000313" key="1">
    <source>
        <dbReference type="EMBL" id="AYO54012.1"/>
    </source>
</evidence>
<gene>
    <name evidence="1" type="ORF">CDG68_10365</name>
</gene>